<organism evidence="1">
    <name type="scientific">marine metagenome</name>
    <dbReference type="NCBI Taxonomy" id="408172"/>
    <lineage>
        <taxon>unclassified sequences</taxon>
        <taxon>metagenomes</taxon>
        <taxon>ecological metagenomes</taxon>
    </lineage>
</organism>
<name>A0A382JJC2_9ZZZZ</name>
<sequence>MTTTTTVDRQPTKLDYASPIQFKFTCIKLPTVEFFCQTANVPSITLGTADVETPLKNIPIPGDKLVYGDLNVSFLVDENLNNYKELHDWLTGLGFPQAHSQYAALLAGGHDRFPTSKVGTATVSS</sequence>
<proteinExistence type="predicted"/>
<accession>A0A382JJC2</accession>
<reference evidence="1" key="1">
    <citation type="submission" date="2018-05" db="EMBL/GenBank/DDBJ databases">
        <authorList>
            <person name="Lanie J.A."/>
            <person name="Ng W.-L."/>
            <person name="Kazmierczak K.M."/>
            <person name="Andrzejewski T.M."/>
            <person name="Davidsen T.M."/>
            <person name="Wayne K.J."/>
            <person name="Tettelin H."/>
            <person name="Glass J.I."/>
            <person name="Rusch D."/>
            <person name="Podicherti R."/>
            <person name="Tsui H.-C.T."/>
            <person name="Winkler M.E."/>
        </authorList>
    </citation>
    <scope>NUCLEOTIDE SEQUENCE</scope>
</reference>
<gene>
    <name evidence="1" type="ORF">METZ01_LOCUS264127</name>
</gene>
<protein>
    <submittedName>
        <fullName evidence="1">Uncharacterized protein</fullName>
    </submittedName>
</protein>
<dbReference type="EMBL" id="UINC01074261">
    <property type="protein sequence ID" value="SVC11273.1"/>
    <property type="molecule type" value="Genomic_DNA"/>
</dbReference>
<feature type="non-terminal residue" evidence="1">
    <location>
        <position position="1"/>
    </location>
</feature>
<evidence type="ECO:0000313" key="1">
    <source>
        <dbReference type="EMBL" id="SVC11273.1"/>
    </source>
</evidence>
<dbReference type="AlphaFoldDB" id="A0A382JJC2"/>
<feature type="non-terminal residue" evidence="1">
    <location>
        <position position="125"/>
    </location>
</feature>